<reference evidence="2" key="1">
    <citation type="journal article" date="2021" name="PeerJ">
        <title>Extensive microbial diversity within the chicken gut microbiome revealed by metagenomics and culture.</title>
        <authorList>
            <person name="Gilroy R."/>
            <person name="Ravi A."/>
            <person name="Getino M."/>
            <person name="Pursley I."/>
            <person name="Horton D.L."/>
            <person name="Alikhan N.F."/>
            <person name="Baker D."/>
            <person name="Gharbi K."/>
            <person name="Hall N."/>
            <person name="Watson M."/>
            <person name="Adriaenssens E.M."/>
            <person name="Foster-Nyarko E."/>
            <person name="Jarju S."/>
            <person name="Secka A."/>
            <person name="Antonio M."/>
            <person name="Oren A."/>
            <person name="Chaudhuri R.R."/>
            <person name="La Ragione R."/>
            <person name="Hildebrand F."/>
            <person name="Pallen M.J."/>
        </authorList>
    </citation>
    <scope>NUCLEOTIDE SEQUENCE</scope>
    <source>
        <strain evidence="2">ChiSxjej3B15-1167</strain>
    </source>
</reference>
<evidence type="ECO:0000313" key="2">
    <source>
        <dbReference type="EMBL" id="HIX72178.1"/>
    </source>
</evidence>
<dbReference type="CDD" id="cd13612">
    <property type="entry name" value="PBP2_ProWX"/>
    <property type="match status" value="1"/>
</dbReference>
<organism evidence="2 3">
    <name type="scientific">Candidatus Anaerobutyricum stercoripullorum</name>
    <dbReference type="NCBI Taxonomy" id="2838456"/>
    <lineage>
        <taxon>Bacteria</taxon>
        <taxon>Bacillati</taxon>
        <taxon>Bacillota</taxon>
        <taxon>Clostridia</taxon>
        <taxon>Lachnospirales</taxon>
        <taxon>Lachnospiraceae</taxon>
        <taxon>Anaerobutyricum</taxon>
    </lineage>
</organism>
<dbReference type="Pfam" id="PF04069">
    <property type="entry name" value="OpuAC"/>
    <property type="match status" value="1"/>
</dbReference>
<dbReference type="AlphaFoldDB" id="A0A9D2BDM3"/>
<comment type="caution">
    <text evidence="2">The sequence shown here is derived from an EMBL/GenBank/DDBJ whole genome shotgun (WGS) entry which is preliminary data.</text>
</comment>
<dbReference type="SUPFAM" id="SSF53850">
    <property type="entry name" value="Periplasmic binding protein-like II"/>
    <property type="match status" value="1"/>
</dbReference>
<feature type="domain" description="ABC-type glycine betaine transport system substrate-binding" evidence="1">
    <location>
        <begin position="52"/>
        <end position="314"/>
    </location>
</feature>
<dbReference type="Gene3D" id="3.40.190.120">
    <property type="entry name" value="Osmoprotection protein (prox), domain 2"/>
    <property type="match status" value="1"/>
</dbReference>
<evidence type="ECO:0000259" key="1">
    <source>
        <dbReference type="Pfam" id="PF04069"/>
    </source>
</evidence>
<gene>
    <name evidence="2" type="ORF">H9849_04080</name>
</gene>
<accession>A0A9D2BDM3</accession>
<protein>
    <submittedName>
        <fullName evidence="2">Glycine/betaine ABC transporter substrate-binding protein</fullName>
    </submittedName>
</protein>
<dbReference type="InterPro" id="IPR007210">
    <property type="entry name" value="ABC_Gly_betaine_transp_sub-bd"/>
</dbReference>
<dbReference type="Proteomes" id="UP000886805">
    <property type="component" value="Unassembled WGS sequence"/>
</dbReference>
<evidence type="ECO:0000313" key="3">
    <source>
        <dbReference type="Proteomes" id="UP000886805"/>
    </source>
</evidence>
<sequence length="318" mass="35693">MTQRRGKNRTMRMRKLHSFVQKKMRGGILALFIVSLTAGLLTGCGQKGAGTTVHMATKPMTEQYILGSMMKTLIEKDTDLTVEVTEGVGGGTANIQPAMEEGEFDFYPEYTGSGWNEVLKEDGLYDESMFDMLQDGYGEMDMVWTGMTGFNNTYGLIVASDIARQYQLTKISDLAAVADQLTFGAEYDFFEREDGYDALCDTYGLRFKDTMDLDIGLKYEAFQQGEIDVMNIFTTDGQLAAADAVVLEDDLGLYPSYMCGFVVRNEVFEEHPELREVFDKMENQITDAEMARMNYQVETEGQEPEDVATAFLKEKGLI</sequence>
<dbReference type="EMBL" id="DXEQ01000112">
    <property type="protein sequence ID" value="HIX72178.1"/>
    <property type="molecule type" value="Genomic_DNA"/>
</dbReference>
<proteinExistence type="predicted"/>
<dbReference type="GO" id="GO:0022857">
    <property type="term" value="F:transmembrane transporter activity"/>
    <property type="evidence" value="ECO:0007669"/>
    <property type="project" value="InterPro"/>
</dbReference>
<reference evidence="2" key="2">
    <citation type="submission" date="2021-04" db="EMBL/GenBank/DDBJ databases">
        <authorList>
            <person name="Gilroy R."/>
        </authorList>
    </citation>
    <scope>NUCLEOTIDE SEQUENCE</scope>
    <source>
        <strain evidence="2">ChiSxjej3B15-1167</strain>
    </source>
</reference>
<name>A0A9D2BDM3_9FIRM</name>
<dbReference type="Gene3D" id="3.40.190.10">
    <property type="entry name" value="Periplasmic binding protein-like II"/>
    <property type="match status" value="1"/>
</dbReference>
<dbReference type="GO" id="GO:0043190">
    <property type="term" value="C:ATP-binding cassette (ABC) transporter complex"/>
    <property type="evidence" value="ECO:0007669"/>
    <property type="project" value="InterPro"/>
</dbReference>